<keyword evidence="10" id="KW-1185">Reference proteome</keyword>
<dbReference type="GO" id="GO:0000428">
    <property type="term" value="C:DNA-directed RNA polymerase complex"/>
    <property type="evidence" value="ECO:0007669"/>
    <property type="project" value="UniProtKB-KW"/>
</dbReference>
<evidence type="ECO:0000256" key="2">
    <source>
        <dbReference type="ARBA" id="ARBA00022478"/>
    </source>
</evidence>
<comment type="similarity">
    <text evidence="1">Belongs to the RpoE family.</text>
</comment>
<evidence type="ECO:0000256" key="4">
    <source>
        <dbReference type="ARBA" id="ARBA00022695"/>
    </source>
</evidence>
<dbReference type="NCBIfam" id="TIGR04567">
    <property type="entry name" value="RNAP_delt_lowGC"/>
    <property type="match status" value="1"/>
</dbReference>
<dbReference type="GO" id="GO:0006355">
    <property type="term" value="P:regulation of DNA-templated transcription"/>
    <property type="evidence" value="ECO:0007669"/>
    <property type="project" value="InterPro"/>
</dbReference>
<keyword evidence="3" id="KW-0808">Transferase</keyword>
<proteinExistence type="inferred from homology"/>
<dbReference type="AlphaFoldDB" id="A0A2K8P023"/>
<feature type="domain" description="HTH HARE-type" evidence="8">
    <location>
        <begin position="4"/>
        <end position="71"/>
    </location>
</feature>
<evidence type="ECO:0000256" key="3">
    <source>
        <dbReference type="ARBA" id="ARBA00022679"/>
    </source>
</evidence>
<dbReference type="EMBL" id="CP024964">
    <property type="protein sequence ID" value="ATZ18351.1"/>
    <property type="molecule type" value="Genomic_DNA"/>
</dbReference>
<evidence type="ECO:0000256" key="6">
    <source>
        <dbReference type="ARBA" id="ARBA00031937"/>
    </source>
</evidence>
<keyword evidence="5" id="KW-0804">Transcription</keyword>
<sequence length="135" mass="15593">MQSLSNIDLAYEFLKKRKNPVKLMVIWHAIKNKAVNHKNDESEAIADLYSDLVLDVRFALSTKGEWGLSDDSKIEDVKKKFDSKPIKKKKVDSDDDTEEPTIVDEDDEDPAVYDDLFVEEEDDDSTIVYFDEDED</sequence>
<keyword evidence="4" id="KW-0548">Nucleotidyltransferase</keyword>
<accession>A0A2K8P023</accession>
<dbReference type="RefSeq" id="WP_028123875.1">
    <property type="nucleotide sequence ID" value="NZ_CP024964.1"/>
</dbReference>
<reference evidence="9 10" key="1">
    <citation type="submission" date="2017-11" db="EMBL/GenBank/DDBJ databases">
        <title>Genome sequence of Entomoplasma melaleucae M1 (ATCC 49191).</title>
        <authorList>
            <person name="Lo W.-S."/>
            <person name="Gasparich G.E."/>
            <person name="Kuo C.-H."/>
        </authorList>
    </citation>
    <scope>NUCLEOTIDE SEQUENCE [LARGE SCALE GENOMIC DNA]</scope>
    <source>
        <strain evidence="9 10">M1</strain>
    </source>
</reference>
<dbReference type="Gene3D" id="1.10.10.1250">
    <property type="entry name" value="RNA polymerase, subunit delta, N-terminal domain"/>
    <property type="match status" value="1"/>
</dbReference>
<dbReference type="PROSITE" id="PS51913">
    <property type="entry name" value="HTH_HARE"/>
    <property type="match status" value="1"/>
</dbReference>
<evidence type="ECO:0000313" key="9">
    <source>
        <dbReference type="EMBL" id="ATZ18351.1"/>
    </source>
</evidence>
<dbReference type="InterPro" id="IPR029757">
    <property type="entry name" value="RpoE"/>
</dbReference>
<dbReference type="GO" id="GO:0006351">
    <property type="term" value="P:DNA-templated transcription"/>
    <property type="evidence" value="ECO:0007669"/>
    <property type="project" value="InterPro"/>
</dbReference>
<evidence type="ECO:0000313" key="10">
    <source>
        <dbReference type="Proteomes" id="UP000231896"/>
    </source>
</evidence>
<evidence type="ECO:0000259" key="8">
    <source>
        <dbReference type="PROSITE" id="PS51913"/>
    </source>
</evidence>
<dbReference type="Proteomes" id="UP000231896">
    <property type="component" value="Chromosome"/>
</dbReference>
<dbReference type="GO" id="GO:0016779">
    <property type="term" value="F:nucleotidyltransferase activity"/>
    <property type="evidence" value="ECO:0007669"/>
    <property type="project" value="UniProtKB-KW"/>
</dbReference>
<feature type="compositionally biased region" description="Acidic residues" evidence="7">
    <location>
        <begin position="93"/>
        <end position="110"/>
    </location>
</feature>
<evidence type="ECO:0000256" key="1">
    <source>
        <dbReference type="ARBA" id="ARBA00009828"/>
    </source>
</evidence>
<keyword evidence="2" id="KW-0240">DNA-directed RNA polymerase</keyword>
<protein>
    <recommendedName>
        <fullName evidence="6">RNAP delta factor</fullName>
    </recommendedName>
</protein>
<organism evidence="9 10">
    <name type="scientific">Mesoplasma melaleucae</name>
    <dbReference type="NCBI Taxonomy" id="81459"/>
    <lineage>
        <taxon>Bacteria</taxon>
        <taxon>Bacillati</taxon>
        <taxon>Mycoplasmatota</taxon>
        <taxon>Mollicutes</taxon>
        <taxon>Entomoplasmatales</taxon>
        <taxon>Entomoplasmataceae</taxon>
        <taxon>Mesoplasma</taxon>
    </lineage>
</organism>
<name>A0A2K8P023_9MOLU</name>
<dbReference type="KEGG" id="eml:EMELA_v1c08670"/>
<evidence type="ECO:0000256" key="5">
    <source>
        <dbReference type="ARBA" id="ARBA00023163"/>
    </source>
</evidence>
<gene>
    <name evidence="9" type="primary">rpoE</name>
    <name evidence="9" type="ORF">EMELA_v1c08670</name>
</gene>
<dbReference type="InterPro" id="IPR038087">
    <property type="entry name" value="RNAP_delta_N_dom_sf"/>
</dbReference>
<evidence type="ECO:0000256" key="7">
    <source>
        <dbReference type="SAM" id="MobiDB-lite"/>
    </source>
</evidence>
<dbReference type="InterPro" id="IPR007759">
    <property type="entry name" value="Asxl_HARE-HTH"/>
</dbReference>
<feature type="region of interest" description="Disordered" evidence="7">
    <location>
        <begin position="81"/>
        <end position="110"/>
    </location>
</feature>